<evidence type="ECO:0000313" key="2">
    <source>
        <dbReference type="EMBL" id="RDV05133.1"/>
    </source>
</evidence>
<proteinExistence type="predicted"/>
<protein>
    <submittedName>
        <fullName evidence="2">Uncharacterized protein</fullName>
    </submittedName>
</protein>
<accession>A0A371BCI4</accession>
<dbReference type="Proteomes" id="UP000263993">
    <property type="component" value="Unassembled WGS sequence"/>
</dbReference>
<reference evidence="3" key="1">
    <citation type="submission" date="2018-08" db="EMBL/GenBank/DDBJ databases">
        <authorList>
            <person name="Kim S.-J."/>
            <person name="Jung G.-Y."/>
        </authorList>
    </citation>
    <scope>NUCLEOTIDE SEQUENCE [LARGE SCALE GENOMIC DNA]</scope>
    <source>
        <strain evidence="3">GY_H</strain>
    </source>
</reference>
<evidence type="ECO:0000313" key="3">
    <source>
        <dbReference type="Proteomes" id="UP000263993"/>
    </source>
</evidence>
<dbReference type="AlphaFoldDB" id="A0A371BCI4"/>
<feature type="region of interest" description="Disordered" evidence="1">
    <location>
        <begin position="18"/>
        <end position="46"/>
    </location>
</feature>
<dbReference type="EMBL" id="QRGO01000001">
    <property type="protein sequence ID" value="RDV05133.1"/>
    <property type="molecule type" value="Genomic_DNA"/>
</dbReference>
<sequence>MLPRRPPLFFKHSSQPEFAMAKRRRAGRPVSAARAKTRASAPRSPLKPAAKHIITVKRFGRRAPSPMNFTDNLLADARRRYETTLEPLTWIAQDLDVCRTTLRSFAARNGWVRFNAPPLDISPAARLAQQTDAFVRATRSLAPPPADPAPDGPEAAEWLRRELQAQIRVIKELREKERAESLTVEDGLKLGRMLVQLTDTFLKLNHHTSGVSRHAGDIADDLADDLPEDIDEFRIDLARRIDAFVASRRNAGDGAGAAAAPAGGA</sequence>
<organism evidence="2 3">
    <name type="scientific">Undibacter mobilis</name>
    <dbReference type="NCBI Taxonomy" id="2292256"/>
    <lineage>
        <taxon>Bacteria</taxon>
        <taxon>Pseudomonadati</taxon>
        <taxon>Pseudomonadota</taxon>
        <taxon>Alphaproteobacteria</taxon>
        <taxon>Hyphomicrobiales</taxon>
        <taxon>Nitrobacteraceae</taxon>
        <taxon>Undibacter</taxon>
    </lineage>
</organism>
<gene>
    <name evidence="2" type="ORF">DXH78_11500</name>
</gene>
<name>A0A371BCI4_9BRAD</name>
<keyword evidence="3" id="KW-1185">Reference proteome</keyword>
<evidence type="ECO:0000256" key="1">
    <source>
        <dbReference type="SAM" id="MobiDB-lite"/>
    </source>
</evidence>
<comment type="caution">
    <text evidence="2">The sequence shown here is derived from an EMBL/GenBank/DDBJ whole genome shotgun (WGS) entry which is preliminary data.</text>
</comment>